<dbReference type="GO" id="GO:0000271">
    <property type="term" value="P:polysaccharide biosynthetic process"/>
    <property type="evidence" value="ECO:0007669"/>
    <property type="project" value="TreeGrafter"/>
</dbReference>
<sequence>MADTKYSGTDESYSLLTIKFNDRRIFGLDILRSLAILFVVIGHGGYLLESEYFKYINFFIFDGVSIFFVLSGFLIGVILIKILNNDNLSTTHLMDFWFRRWMRTLPNYFFVLFILLALNMLFTPRFVMSDKIYYIFFIQNFSSIHPNFFPEAWSLSIEEWFYLLIPTILFISVYYLRLKIGISIIVTASLIILFSIYMRYIRFNAGLIDDEESWNYLLRSQVITRLDSLLFGVLGAFFYLYRFKYWNKYKVAYFGVGIVILIMNKFNIQHYQPYGFYQSVALFSTNSFATLLLLPFLNSVKTGKGVFYKIITLISLISYSMYLTNLSVVQYWILESIDWELLISNSYLLIVLKYFAYWSFTLGISILMYKFIELPFLRLRDKIMII</sequence>
<dbReference type="PANTHER" id="PTHR23028">
    <property type="entry name" value="ACETYLTRANSFERASE"/>
    <property type="match status" value="1"/>
</dbReference>
<reference evidence="4" key="1">
    <citation type="journal article" date="2017" name="Proc. Natl. Acad. Sci. U.S.A.">
        <title>Simulation of Deepwater Horizon oil plume reveals substrate specialization within a complex community of hydrocarbon-degraders.</title>
        <authorList>
            <person name="Hu P."/>
            <person name="Dubinsky E.A."/>
            <person name="Probst A.J."/>
            <person name="Wang J."/>
            <person name="Sieber C.M.K."/>
            <person name="Tom L.M."/>
            <person name="Gardinali P."/>
            <person name="Banfield J.F."/>
            <person name="Atlas R.M."/>
            <person name="Andersen G.L."/>
        </authorList>
    </citation>
    <scope>NUCLEOTIDE SEQUENCE [LARGE SCALE GENOMIC DNA]</scope>
</reference>
<keyword evidence="1" id="KW-0812">Transmembrane</keyword>
<feature type="transmembrane region" description="Helical" evidence="1">
    <location>
        <begin position="25"/>
        <end position="46"/>
    </location>
</feature>
<feature type="transmembrane region" description="Helical" evidence="1">
    <location>
        <begin position="183"/>
        <end position="202"/>
    </location>
</feature>
<name>A0A1Z8B851_9FLAO</name>
<evidence type="ECO:0000313" key="3">
    <source>
        <dbReference type="EMBL" id="OUS18678.1"/>
    </source>
</evidence>
<dbReference type="AlphaFoldDB" id="A0A1Z8B851"/>
<dbReference type="InterPro" id="IPR002656">
    <property type="entry name" value="Acyl_transf_3_dom"/>
</dbReference>
<evidence type="ECO:0000256" key="1">
    <source>
        <dbReference type="SAM" id="Phobius"/>
    </source>
</evidence>
<feature type="domain" description="Acyltransferase 3" evidence="2">
    <location>
        <begin position="27"/>
        <end position="369"/>
    </location>
</feature>
<keyword evidence="1" id="KW-1133">Transmembrane helix</keyword>
<feature type="transmembrane region" description="Helical" evidence="1">
    <location>
        <begin position="354"/>
        <end position="372"/>
    </location>
</feature>
<feature type="transmembrane region" description="Helical" evidence="1">
    <location>
        <begin position="251"/>
        <end position="268"/>
    </location>
</feature>
<accession>A0A1Z8B851</accession>
<evidence type="ECO:0000259" key="2">
    <source>
        <dbReference type="Pfam" id="PF01757"/>
    </source>
</evidence>
<organism evidence="3 4">
    <name type="scientific">Nonlabens dokdonensis</name>
    <dbReference type="NCBI Taxonomy" id="328515"/>
    <lineage>
        <taxon>Bacteria</taxon>
        <taxon>Pseudomonadati</taxon>
        <taxon>Bacteroidota</taxon>
        <taxon>Flavobacteriia</taxon>
        <taxon>Flavobacteriales</taxon>
        <taxon>Flavobacteriaceae</taxon>
        <taxon>Nonlabens</taxon>
    </lineage>
</organism>
<evidence type="ECO:0000313" key="4">
    <source>
        <dbReference type="Proteomes" id="UP000196102"/>
    </source>
</evidence>
<dbReference type="GO" id="GO:0016747">
    <property type="term" value="F:acyltransferase activity, transferring groups other than amino-acyl groups"/>
    <property type="evidence" value="ECO:0007669"/>
    <property type="project" value="InterPro"/>
</dbReference>
<feature type="transmembrane region" description="Helical" evidence="1">
    <location>
        <begin position="222"/>
        <end position="239"/>
    </location>
</feature>
<dbReference type="Proteomes" id="UP000196102">
    <property type="component" value="Unassembled WGS sequence"/>
</dbReference>
<feature type="transmembrane region" description="Helical" evidence="1">
    <location>
        <begin position="160"/>
        <end position="176"/>
    </location>
</feature>
<gene>
    <name evidence="3" type="ORF">A9Q93_03415</name>
</gene>
<feature type="transmembrane region" description="Helical" evidence="1">
    <location>
        <begin position="104"/>
        <end position="122"/>
    </location>
</feature>
<keyword evidence="1" id="KW-0472">Membrane</keyword>
<dbReference type="PANTHER" id="PTHR23028:SF53">
    <property type="entry name" value="ACYL_TRANSF_3 DOMAIN-CONTAINING PROTEIN"/>
    <property type="match status" value="1"/>
</dbReference>
<feature type="transmembrane region" description="Helical" evidence="1">
    <location>
        <begin position="274"/>
        <end position="294"/>
    </location>
</feature>
<dbReference type="EMBL" id="MAAX01000059">
    <property type="protein sequence ID" value="OUS18678.1"/>
    <property type="molecule type" value="Genomic_DNA"/>
</dbReference>
<dbReference type="Pfam" id="PF01757">
    <property type="entry name" value="Acyl_transf_3"/>
    <property type="match status" value="1"/>
</dbReference>
<feature type="transmembrane region" description="Helical" evidence="1">
    <location>
        <begin position="58"/>
        <end position="83"/>
    </location>
</feature>
<protein>
    <recommendedName>
        <fullName evidence="2">Acyltransferase 3 domain-containing protein</fullName>
    </recommendedName>
</protein>
<proteinExistence type="predicted"/>
<dbReference type="InterPro" id="IPR050879">
    <property type="entry name" value="Acyltransferase_3"/>
</dbReference>
<comment type="caution">
    <text evidence="3">The sequence shown here is derived from an EMBL/GenBank/DDBJ whole genome shotgun (WGS) entry which is preliminary data.</text>
</comment>
<dbReference type="GO" id="GO:0016020">
    <property type="term" value="C:membrane"/>
    <property type="evidence" value="ECO:0007669"/>
    <property type="project" value="TreeGrafter"/>
</dbReference>
<dbReference type="RefSeq" id="WP_303685983.1">
    <property type="nucleotide sequence ID" value="NZ_CAJXYO010000036.1"/>
</dbReference>
<feature type="transmembrane region" description="Helical" evidence="1">
    <location>
        <begin position="306"/>
        <end position="334"/>
    </location>
</feature>